<dbReference type="GO" id="GO:0019333">
    <property type="term" value="P:denitrification pathway"/>
    <property type="evidence" value="ECO:0007669"/>
    <property type="project" value="InterPro"/>
</dbReference>
<evidence type="ECO:0000256" key="1">
    <source>
        <dbReference type="ARBA" id="ARBA00004162"/>
    </source>
</evidence>
<feature type="binding site" description="covalent" evidence="13">
    <location>
        <position position="38"/>
    </location>
    <ligand>
        <name>heme</name>
        <dbReference type="ChEBI" id="CHEBI:30413"/>
        <label>1</label>
    </ligand>
</feature>
<evidence type="ECO:0000256" key="11">
    <source>
        <dbReference type="ARBA" id="ARBA00023136"/>
    </source>
</evidence>
<evidence type="ECO:0000256" key="10">
    <source>
        <dbReference type="ARBA" id="ARBA00023004"/>
    </source>
</evidence>
<gene>
    <name evidence="16" type="ordered locus">Dde_0299</name>
</gene>
<organism evidence="16 17">
    <name type="scientific">Oleidesulfovibrio alaskensis (strain ATCC BAA-1058 / DSM 17464 / G20)</name>
    <name type="common">Desulfovibrio alaskensis</name>
    <dbReference type="NCBI Taxonomy" id="207559"/>
    <lineage>
        <taxon>Bacteria</taxon>
        <taxon>Pseudomonadati</taxon>
        <taxon>Thermodesulfobacteriota</taxon>
        <taxon>Desulfovibrionia</taxon>
        <taxon>Desulfovibrionales</taxon>
        <taxon>Desulfovibrionaceae</taxon>
        <taxon>Oleidesulfovibrio</taxon>
    </lineage>
</organism>
<evidence type="ECO:0000256" key="2">
    <source>
        <dbReference type="ARBA" id="ARBA00007395"/>
    </source>
</evidence>
<dbReference type="GO" id="GO:0046872">
    <property type="term" value="F:metal ion binding"/>
    <property type="evidence" value="ECO:0007669"/>
    <property type="project" value="UniProtKB-KW"/>
</dbReference>
<dbReference type="Pfam" id="PF03264">
    <property type="entry name" value="Cytochrom_NNT"/>
    <property type="match status" value="1"/>
</dbReference>
<keyword evidence="11" id="KW-0472">Membrane</keyword>
<evidence type="ECO:0000256" key="3">
    <source>
        <dbReference type="ARBA" id="ARBA00022448"/>
    </source>
</evidence>
<dbReference type="AlphaFoldDB" id="Q316P6"/>
<evidence type="ECO:0000256" key="4">
    <source>
        <dbReference type="ARBA" id="ARBA00022475"/>
    </source>
</evidence>
<dbReference type="Proteomes" id="UP000002710">
    <property type="component" value="Chromosome"/>
</dbReference>
<feature type="domain" description="NapC/NirT cytochrome c N-terminal" evidence="15">
    <location>
        <begin position="5"/>
        <end position="167"/>
    </location>
</feature>
<feature type="binding site" description="axial binding residue" evidence="14">
    <location>
        <position position="92"/>
    </location>
    <ligand>
        <name>heme</name>
        <dbReference type="ChEBI" id="CHEBI:30413"/>
        <label>1</label>
    </ligand>
    <ligandPart>
        <name>Fe</name>
        <dbReference type="ChEBI" id="CHEBI:18248"/>
    </ligandPart>
</feature>
<feature type="binding site" description="axial binding residue" evidence="14">
    <location>
        <position position="71"/>
    </location>
    <ligand>
        <name>heme</name>
        <dbReference type="ChEBI" id="CHEBI:30413"/>
        <label>2</label>
    </ligand>
    <ligandPart>
        <name>Fe</name>
        <dbReference type="ChEBI" id="CHEBI:18248"/>
    </ligandPart>
</feature>
<comment type="PTM">
    <text evidence="12">Binds 4 heme groups per subunit.</text>
</comment>
<evidence type="ECO:0000256" key="9">
    <source>
        <dbReference type="ARBA" id="ARBA00022989"/>
    </source>
</evidence>
<evidence type="ECO:0000256" key="8">
    <source>
        <dbReference type="ARBA" id="ARBA00022982"/>
    </source>
</evidence>
<dbReference type="PIRSF" id="PIRSF000013">
    <property type="entry name" value="4_hem_cytochrm_NapC"/>
    <property type="match status" value="1"/>
</dbReference>
<dbReference type="KEGG" id="dde:Dde_0299"/>
<keyword evidence="5 12" id="KW-0349">Heme</keyword>
<keyword evidence="8 12" id="KW-0249">Electron transport</keyword>
<dbReference type="PANTHER" id="PTHR30333">
    <property type="entry name" value="CYTOCHROME C-TYPE PROTEIN"/>
    <property type="match status" value="1"/>
</dbReference>
<keyword evidence="3 12" id="KW-0813">Transport</keyword>
<proteinExistence type="inferred from homology"/>
<feature type="binding site" description="covalent" evidence="13">
    <location>
        <position position="125"/>
    </location>
    <ligand>
        <name>heme</name>
        <dbReference type="ChEBI" id="CHEBI:30413"/>
        <label>3</label>
    </ligand>
</feature>
<keyword evidence="7 12" id="KW-0479">Metal-binding</keyword>
<sequence length="188" mass="21685">MRRFLKPLFLVSLGVLVGFPVFSMTYYTMVRTSTPEFCASCHEIVPAYQSWKTSTHVNNAQGVVADCMDCHLPAPHQTVDFFFSKTYHGIKDVVAHVLHGSEAYDREKNRQAAYDSFTNDQCQKCHRNILYMPHNRGAMMAHRTVLYDRSGRTRKCVDCHRDLVHVDRPQYRYKQFAAPYRASGLADI</sequence>
<dbReference type="EMBL" id="CP000112">
    <property type="protein sequence ID" value="ABB37100.1"/>
    <property type="molecule type" value="Genomic_DNA"/>
</dbReference>
<dbReference type="PANTHER" id="PTHR30333:SF1">
    <property type="entry name" value="CYTOCHROME C-TYPE PROTEIN NAPC"/>
    <property type="match status" value="1"/>
</dbReference>
<feature type="binding site" description="covalent" evidence="13">
    <location>
        <position position="156"/>
    </location>
    <ligand>
        <name>heme</name>
        <dbReference type="ChEBI" id="CHEBI:30413"/>
        <label>4</label>
    </ligand>
</feature>
<dbReference type="RefSeq" id="WP_011366445.1">
    <property type="nucleotide sequence ID" value="NC_007519.1"/>
</dbReference>
<dbReference type="GO" id="GO:0009055">
    <property type="term" value="F:electron transfer activity"/>
    <property type="evidence" value="ECO:0007669"/>
    <property type="project" value="TreeGrafter"/>
</dbReference>
<evidence type="ECO:0000313" key="16">
    <source>
        <dbReference type="EMBL" id="ABB37100.1"/>
    </source>
</evidence>
<evidence type="ECO:0000256" key="14">
    <source>
        <dbReference type="PIRSR" id="PIRSR000013-2"/>
    </source>
</evidence>
<evidence type="ECO:0000256" key="13">
    <source>
        <dbReference type="PIRSR" id="PIRSR000013-1"/>
    </source>
</evidence>
<reference evidence="16 17" key="1">
    <citation type="journal article" date="2011" name="J. Bacteriol.">
        <title>Complete genome sequence and updated annotation of Desulfovibrio alaskensis G20.</title>
        <authorList>
            <person name="Hauser L.J."/>
            <person name="Land M.L."/>
            <person name="Brown S.D."/>
            <person name="Larimer F."/>
            <person name="Keller K.L."/>
            <person name="Rapp-Giles B.J."/>
            <person name="Price M.N."/>
            <person name="Lin M."/>
            <person name="Bruce D.C."/>
            <person name="Detter J.C."/>
            <person name="Tapia R."/>
            <person name="Han C.S."/>
            <person name="Goodwin L.A."/>
            <person name="Cheng J.F."/>
            <person name="Pitluck S."/>
            <person name="Copeland A."/>
            <person name="Lucas S."/>
            <person name="Nolan M."/>
            <person name="Lapidus A.L."/>
            <person name="Palumbo A.V."/>
            <person name="Wall J.D."/>
        </authorList>
    </citation>
    <scope>NUCLEOTIDE SEQUENCE [LARGE SCALE GENOMIC DNA]</scope>
    <source>
        <strain evidence="17">ATCC BAA 1058 / DSM 17464 / G20</strain>
    </source>
</reference>
<evidence type="ECO:0000256" key="5">
    <source>
        <dbReference type="ARBA" id="ARBA00022617"/>
    </source>
</evidence>
<feature type="binding site" description="axial binding residue" evidence="14">
    <location>
        <position position="160"/>
    </location>
    <ligand>
        <name>heme</name>
        <dbReference type="ChEBI" id="CHEBI:30413"/>
        <label>4</label>
    </ligand>
    <ligandPart>
        <name>Fe</name>
        <dbReference type="ChEBI" id="CHEBI:18248"/>
    </ligandPart>
</feature>
<comment type="similarity">
    <text evidence="2">Belongs to the NapC/NirT/NrfH family.</text>
</comment>
<comment type="cofactor">
    <cofactor evidence="13">
        <name>heme</name>
        <dbReference type="ChEBI" id="CHEBI:30413"/>
    </cofactor>
    <text evidence="13">Binds 4 heme groups per subunit.</text>
</comment>
<name>Q316P6_OLEA2</name>
<feature type="binding site" description="covalent" evidence="13">
    <location>
        <position position="41"/>
    </location>
    <ligand>
        <name>heme</name>
        <dbReference type="ChEBI" id="CHEBI:30413"/>
        <label>1</label>
    </ligand>
</feature>
<dbReference type="SUPFAM" id="SSF48695">
    <property type="entry name" value="Multiheme cytochromes"/>
    <property type="match status" value="1"/>
</dbReference>
<feature type="binding site" evidence="13">
    <location>
        <position position="92"/>
    </location>
    <ligand>
        <name>a menaquinol</name>
        <dbReference type="ChEBI" id="CHEBI:18151"/>
    </ligand>
</feature>
<dbReference type="eggNOG" id="COG3005">
    <property type="taxonomic scope" value="Bacteria"/>
</dbReference>
<dbReference type="InterPro" id="IPR005126">
    <property type="entry name" value="NapC/NirT_cyt_c_N"/>
</dbReference>
<feature type="binding site" evidence="13">
    <location>
        <position position="67"/>
    </location>
    <ligand>
        <name>a menaquinol</name>
        <dbReference type="ChEBI" id="CHEBI:18151"/>
    </ligand>
</feature>
<evidence type="ECO:0000256" key="12">
    <source>
        <dbReference type="PIRNR" id="PIRNR000013"/>
    </source>
</evidence>
<dbReference type="InterPro" id="IPR051174">
    <property type="entry name" value="Cytochrome_c-type_ET"/>
</dbReference>
<dbReference type="HOGENOM" id="CLU_096753_1_0_7"/>
<feature type="binding site" description="axial binding residue" evidence="14">
    <location>
        <position position="126"/>
    </location>
    <ligand>
        <name>heme</name>
        <dbReference type="ChEBI" id="CHEBI:30413"/>
        <label>3</label>
    </ligand>
    <ligandPart>
        <name>Fe</name>
        <dbReference type="ChEBI" id="CHEBI:18248"/>
    </ligandPart>
</feature>
<dbReference type="InterPro" id="IPR036280">
    <property type="entry name" value="Multihaem_cyt_sf"/>
</dbReference>
<keyword evidence="10 12" id="KW-0408">Iron</keyword>
<feature type="binding site" description="covalent" evidence="13">
    <location>
        <position position="122"/>
    </location>
    <ligand>
        <name>heme</name>
        <dbReference type="ChEBI" id="CHEBI:30413"/>
        <label>3</label>
    </ligand>
</feature>
<feature type="binding site" description="covalent" evidence="13">
    <location>
        <position position="159"/>
    </location>
    <ligand>
        <name>heme</name>
        <dbReference type="ChEBI" id="CHEBI:30413"/>
        <label>4</label>
    </ligand>
</feature>
<feature type="binding site" description="covalent" evidence="13">
    <location>
        <position position="70"/>
    </location>
    <ligand>
        <name>heme</name>
        <dbReference type="ChEBI" id="CHEBI:30413"/>
        <label>2</label>
    </ligand>
</feature>
<dbReference type="InterPro" id="IPR024717">
    <property type="entry name" value="NapC/NirT/NrfH"/>
</dbReference>
<accession>Q316P6</accession>
<dbReference type="InterPro" id="IPR038266">
    <property type="entry name" value="NapC/NirT_cytc_sf"/>
</dbReference>
<dbReference type="GO" id="GO:0005886">
    <property type="term" value="C:plasma membrane"/>
    <property type="evidence" value="ECO:0007669"/>
    <property type="project" value="UniProtKB-SubCell"/>
</dbReference>
<evidence type="ECO:0000256" key="7">
    <source>
        <dbReference type="ARBA" id="ARBA00022723"/>
    </source>
</evidence>
<feature type="binding site" evidence="13">
    <location>
        <position position="85"/>
    </location>
    <ligand>
        <name>a menaquinol</name>
        <dbReference type="ChEBI" id="CHEBI:18151"/>
    </ligand>
</feature>
<keyword evidence="4" id="KW-1003">Cell membrane</keyword>
<protein>
    <recommendedName>
        <fullName evidence="12">Cytochrome c-type protein</fullName>
    </recommendedName>
</protein>
<evidence type="ECO:0000256" key="6">
    <source>
        <dbReference type="ARBA" id="ARBA00022692"/>
    </source>
</evidence>
<keyword evidence="17" id="KW-1185">Reference proteome</keyword>
<dbReference type="Gene3D" id="1.10.3820.10">
    <property type="entry name" value="Di-heme elbow motif domain"/>
    <property type="match status" value="1"/>
</dbReference>
<comment type="subcellular location">
    <subcellularLocation>
        <location evidence="1">Cell membrane</location>
        <topology evidence="1">Single-pass membrane protein</topology>
    </subcellularLocation>
</comment>
<evidence type="ECO:0000313" key="17">
    <source>
        <dbReference type="Proteomes" id="UP000002710"/>
    </source>
</evidence>
<dbReference type="STRING" id="207559.Dde_0299"/>
<keyword evidence="9" id="KW-1133">Transmembrane helix</keyword>
<evidence type="ECO:0000259" key="15">
    <source>
        <dbReference type="Pfam" id="PF03264"/>
    </source>
</evidence>
<keyword evidence="6" id="KW-0812">Transmembrane</keyword>
<dbReference type="GO" id="GO:0020037">
    <property type="term" value="F:heme binding"/>
    <property type="evidence" value="ECO:0007669"/>
    <property type="project" value="InterPro"/>
</dbReference>
<dbReference type="GO" id="GO:0009061">
    <property type="term" value="P:anaerobic respiration"/>
    <property type="evidence" value="ECO:0007669"/>
    <property type="project" value="TreeGrafter"/>
</dbReference>
<feature type="binding site" description="axial binding residue" evidence="14">
    <location>
        <position position="165"/>
    </location>
    <ligand>
        <name>heme</name>
        <dbReference type="ChEBI" id="CHEBI:30413"/>
        <label>2</label>
    </ligand>
    <ligandPart>
        <name>Fe</name>
        <dbReference type="ChEBI" id="CHEBI:18248"/>
    </ligandPart>
</feature>